<name>A0A533I997_PARDE</name>
<dbReference type="EMBL" id="VAFL01000002">
    <property type="protein sequence ID" value="TKW68119.1"/>
    <property type="molecule type" value="Genomic_DNA"/>
</dbReference>
<evidence type="ECO:0000313" key="1">
    <source>
        <dbReference type="EMBL" id="TKW68119.1"/>
    </source>
</evidence>
<organism evidence="1 2">
    <name type="scientific">Paracoccus denitrificans</name>
    <dbReference type="NCBI Taxonomy" id="266"/>
    <lineage>
        <taxon>Bacteria</taxon>
        <taxon>Pseudomonadati</taxon>
        <taxon>Pseudomonadota</taxon>
        <taxon>Alphaproteobacteria</taxon>
        <taxon>Rhodobacterales</taxon>
        <taxon>Paracoccaceae</taxon>
        <taxon>Paracoccus</taxon>
    </lineage>
</organism>
<sequence>MLVITPQAKALLRKERRRERGSILGKLDEGRIDLLVRELARVIRLALDAGDNGTLFGLEGPLRAGIRYYLCRRGWGWERADLAACDLI</sequence>
<proteinExistence type="predicted"/>
<gene>
    <name evidence="1" type="ORF">DI616_03165</name>
</gene>
<comment type="caution">
    <text evidence="1">The sequence shown here is derived from an EMBL/GenBank/DDBJ whole genome shotgun (WGS) entry which is preliminary data.</text>
</comment>
<dbReference type="Proteomes" id="UP000315344">
    <property type="component" value="Unassembled WGS sequence"/>
</dbReference>
<protein>
    <submittedName>
        <fullName evidence="1">Uncharacterized protein</fullName>
    </submittedName>
</protein>
<accession>A0A533I997</accession>
<reference evidence="1 2" key="1">
    <citation type="journal article" date="2017" name="Nat. Commun.">
        <title>In situ click chemistry generation of cyclooxygenase-2 inhibitors.</title>
        <authorList>
            <person name="Bhardwaj A."/>
            <person name="Kaur J."/>
            <person name="Wuest M."/>
            <person name="Wuest F."/>
        </authorList>
    </citation>
    <scope>NUCLEOTIDE SEQUENCE [LARGE SCALE GENOMIC DNA]</scope>
    <source>
        <strain evidence="1">S2_012_000_R3_94</strain>
    </source>
</reference>
<dbReference type="AlphaFoldDB" id="A0A533I997"/>
<evidence type="ECO:0000313" key="2">
    <source>
        <dbReference type="Proteomes" id="UP000315344"/>
    </source>
</evidence>